<feature type="domain" description="BRCT" evidence="14">
    <location>
        <begin position="77"/>
        <end position="151"/>
    </location>
</feature>
<evidence type="ECO:0000256" key="3">
    <source>
        <dbReference type="ARBA" id="ARBA00022454"/>
    </source>
</evidence>
<dbReference type="FunFam" id="1.10.10.2170:FF:000001">
    <property type="entry name" value="Telomeric repeat-binding factor 2-interacting protein 1"/>
    <property type="match status" value="1"/>
</dbReference>
<dbReference type="GeneTree" id="ENSGT00390000005351"/>
<dbReference type="Pfam" id="PF16589">
    <property type="entry name" value="BRCT_2"/>
    <property type="match status" value="1"/>
</dbReference>
<dbReference type="GO" id="GO:0001673">
    <property type="term" value="C:male germ cell nucleus"/>
    <property type="evidence" value="ECO:0007669"/>
    <property type="project" value="Ensembl"/>
</dbReference>
<keyword evidence="16" id="KW-1185">Reference proteome</keyword>
<keyword evidence="4 10" id="KW-0779">Telomere</keyword>
<keyword evidence="8 10" id="KW-0539">Nucleus</keyword>
<evidence type="ECO:0000256" key="1">
    <source>
        <dbReference type="ARBA" id="ARBA00010467"/>
    </source>
</evidence>
<evidence type="ECO:0000256" key="11">
    <source>
        <dbReference type="SAM" id="MobiDB-lite"/>
    </source>
</evidence>
<feature type="region of interest" description="Disordered" evidence="11">
    <location>
        <begin position="1"/>
        <end position="30"/>
    </location>
</feature>
<dbReference type="Ensembl" id="ENSCJPT00005006883.1">
    <property type="protein sequence ID" value="ENSCJPP00005004008.1"/>
    <property type="gene ID" value="ENSCJPG00005004078.1"/>
</dbReference>
<dbReference type="GO" id="GO:0032205">
    <property type="term" value="P:negative regulation of telomere maintenance"/>
    <property type="evidence" value="ECO:0007669"/>
    <property type="project" value="Ensembl"/>
</dbReference>
<feature type="domain" description="TRF2-interacting telomeric protein/Rap1 C-terminal" evidence="13">
    <location>
        <begin position="318"/>
        <end position="393"/>
    </location>
</feature>
<dbReference type="GO" id="GO:0098505">
    <property type="term" value="F:G-rich strand telomeric DNA binding"/>
    <property type="evidence" value="ECO:0007669"/>
    <property type="project" value="Ensembl"/>
</dbReference>
<dbReference type="GO" id="GO:0048239">
    <property type="term" value="P:negative regulation of DNA recombination at telomere"/>
    <property type="evidence" value="ECO:0007669"/>
    <property type="project" value="Ensembl"/>
</dbReference>
<evidence type="ECO:0000259" key="12">
    <source>
        <dbReference type="Pfam" id="PF08914"/>
    </source>
</evidence>
<dbReference type="AlphaFoldDB" id="A0A8C2SXH1"/>
<feature type="domain" description="TERF2-interacting telomeric protein 1 Myb" evidence="12">
    <location>
        <begin position="168"/>
        <end position="224"/>
    </location>
</feature>
<evidence type="ECO:0000256" key="8">
    <source>
        <dbReference type="ARBA" id="ARBA00023242"/>
    </source>
</evidence>
<dbReference type="InterPro" id="IPR009057">
    <property type="entry name" value="Homeodomain-like_sf"/>
</dbReference>
<keyword evidence="7 10" id="KW-0804">Transcription</keyword>
<dbReference type="Pfam" id="PF08914">
    <property type="entry name" value="Myb_Rap1"/>
    <property type="match status" value="1"/>
</dbReference>
<dbReference type="GO" id="GO:0006355">
    <property type="term" value="P:regulation of DNA-templated transcription"/>
    <property type="evidence" value="ECO:0007669"/>
    <property type="project" value="UniProtKB-UniRule"/>
</dbReference>
<comment type="function">
    <text evidence="10">Acts both as a regulator of telomere function and as a transcription regulator. Involved in the regulation of telomere length and protection as a component of the shelterin complex (telosome). Does not bind DNA directly: recruited to telomeric double-stranded 5'-TTAGGG-3' repeats via its interaction with terf2. Independently of its function in telomeres, also acts as a transcription regulator: recruited to extratelomeric 5'-TTAGGG-3' sites via its association with terf2 or other factors, and regulates gene expression.</text>
</comment>
<evidence type="ECO:0000256" key="6">
    <source>
        <dbReference type="ARBA" id="ARBA00023159"/>
    </source>
</evidence>
<dbReference type="GO" id="GO:0035556">
    <property type="term" value="P:intracellular signal transduction"/>
    <property type="evidence" value="ECO:0007669"/>
    <property type="project" value="Ensembl"/>
</dbReference>
<dbReference type="GO" id="GO:0070187">
    <property type="term" value="C:shelterin complex"/>
    <property type="evidence" value="ECO:0007669"/>
    <property type="project" value="Ensembl"/>
</dbReference>
<keyword evidence="6 10" id="KW-0010">Activator</keyword>
<dbReference type="InterPro" id="IPR021661">
    <property type="entry name" value="Rap1_C"/>
</dbReference>
<reference evidence="15" key="2">
    <citation type="submission" date="2025-08" db="UniProtKB">
        <authorList>
            <consortium name="Ensembl"/>
        </authorList>
    </citation>
    <scope>IDENTIFICATION</scope>
</reference>
<dbReference type="Proteomes" id="UP000694412">
    <property type="component" value="Chromosome 11"/>
</dbReference>
<dbReference type="PANTHER" id="PTHR16466:SF6">
    <property type="entry name" value="TELOMERIC REPEAT-BINDING FACTOR 2-INTERACTING PROTEIN 1"/>
    <property type="match status" value="1"/>
</dbReference>
<keyword evidence="5 10" id="KW-0805">Transcription regulation</keyword>
<comment type="similarity">
    <text evidence="1 10">Belongs to the RAP1 family.</text>
</comment>
<dbReference type="SUPFAM" id="SSF46689">
    <property type="entry name" value="Homeodomain-like"/>
    <property type="match status" value="1"/>
</dbReference>
<dbReference type="GO" id="GO:0043123">
    <property type="term" value="P:positive regulation of canonical NF-kappaB signal transduction"/>
    <property type="evidence" value="ECO:0007669"/>
    <property type="project" value="Ensembl"/>
</dbReference>
<dbReference type="InterPro" id="IPR015010">
    <property type="entry name" value="TERF2IP_Myb"/>
</dbReference>
<dbReference type="InterPro" id="IPR038104">
    <property type="entry name" value="Rap1_C_sf"/>
</dbReference>
<gene>
    <name evidence="15" type="primary">TERF2IP</name>
</gene>
<name>A0A8C2SXH1_COTJA</name>
<dbReference type="GO" id="GO:0010569">
    <property type="term" value="P:regulation of double-strand break repair via homologous recombination"/>
    <property type="evidence" value="ECO:0007669"/>
    <property type="project" value="Ensembl"/>
</dbReference>
<dbReference type="InterPro" id="IPR039595">
    <property type="entry name" value="TE2IP/Rap1"/>
</dbReference>
<organism evidence="15 16">
    <name type="scientific">Coturnix japonica</name>
    <name type="common">Japanese quail</name>
    <name type="synonym">Coturnix coturnix japonica</name>
    <dbReference type="NCBI Taxonomy" id="93934"/>
    <lineage>
        <taxon>Eukaryota</taxon>
        <taxon>Metazoa</taxon>
        <taxon>Chordata</taxon>
        <taxon>Craniata</taxon>
        <taxon>Vertebrata</taxon>
        <taxon>Euteleostomi</taxon>
        <taxon>Archelosauria</taxon>
        <taxon>Archosauria</taxon>
        <taxon>Dinosauria</taxon>
        <taxon>Saurischia</taxon>
        <taxon>Theropoda</taxon>
        <taxon>Coelurosauria</taxon>
        <taxon>Aves</taxon>
        <taxon>Neognathae</taxon>
        <taxon>Galloanserae</taxon>
        <taxon>Galliformes</taxon>
        <taxon>Phasianidae</taxon>
        <taxon>Perdicinae</taxon>
        <taxon>Coturnix</taxon>
    </lineage>
</organism>
<dbReference type="GO" id="GO:0010833">
    <property type="term" value="P:telomere maintenance via telomere lengthening"/>
    <property type="evidence" value="ECO:0007669"/>
    <property type="project" value="UniProtKB-UniRule"/>
</dbReference>
<dbReference type="FunFam" id="1.10.10.60:FF:000246">
    <property type="entry name" value="Telomeric repeat-binding factor 2-interacting protein 1"/>
    <property type="match status" value="1"/>
</dbReference>
<dbReference type="GO" id="GO:0070198">
    <property type="term" value="P:protein localization to chromosome, telomeric region"/>
    <property type="evidence" value="ECO:0007669"/>
    <property type="project" value="Ensembl"/>
</dbReference>
<comment type="subcellular location">
    <subcellularLocation>
        <location evidence="10">Nucleus</location>
    </subcellularLocation>
    <subcellularLocation>
        <location evidence="10">Chromosome</location>
        <location evidence="10">Telomere</location>
    </subcellularLocation>
</comment>
<dbReference type="CDD" id="cd11655">
    <property type="entry name" value="rap1_myb-like"/>
    <property type="match status" value="1"/>
</dbReference>
<dbReference type="InterPro" id="IPR001357">
    <property type="entry name" value="BRCT_dom"/>
</dbReference>
<accession>A0A8C2SXH1</accession>
<evidence type="ECO:0000259" key="13">
    <source>
        <dbReference type="Pfam" id="PF11626"/>
    </source>
</evidence>
<evidence type="ECO:0000256" key="2">
    <source>
        <dbReference type="ARBA" id="ARBA00017805"/>
    </source>
</evidence>
<evidence type="ECO:0000256" key="5">
    <source>
        <dbReference type="ARBA" id="ARBA00023015"/>
    </source>
</evidence>
<evidence type="ECO:0000256" key="10">
    <source>
        <dbReference type="RuleBase" id="RU367107"/>
    </source>
</evidence>
<dbReference type="Pfam" id="PF11626">
    <property type="entry name" value="Rap1_C"/>
    <property type="match status" value="1"/>
</dbReference>
<dbReference type="Gene3D" id="1.10.10.60">
    <property type="entry name" value="Homeodomain-like"/>
    <property type="match status" value="1"/>
</dbReference>
<evidence type="ECO:0000256" key="7">
    <source>
        <dbReference type="ARBA" id="ARBA00023163"/>
    </source>
</evidence>
<evidence type="ECO:0000313" key="15">
    <source>
        <dbReference type="Ensembl" id="ENSCJPP00005004008.1"/>
    </source>
</evidence>
<comment type="subunit">
    <text evidence="10">Homodimer.</text>
</comment>
<dbReference type="GO" id="GO:1901224">
    <property type="term" value="P:positive regulation of non-canonical NF-kappaB signal transduction"/>
    <property type="evidence" value="ECO:0007669"/>
    <property type="project" value="Ensembl"/>
</dbReference>
<evidence type="ECO:0000313" key="16">
    <source>
        <dbReference type="Proteomes" id="UP000694412"/>
    </source>
</evidence>
<keyword evidence="3 10" id="KW-0158">Chromosome</keyword>
<dbReference type="GO" id="GO:0031848">
    <property type="term" value="P:protection from non-homologous end joining at telomere"/>
    <property type="evidence" value="ECO:0007669"/>
    <property type="project" value="Ensembl"/>
</dbReference>
<dbReference type="GO" id="GO:0005737">
    <property type="term" value="C:cytoplasm"/>
    <property type="evidence" value="ECO:0007669"/>
    <property type="project" value="Ensembl"/>
</dbReference>
<sequence length="394" mass="43134">MNGADGRPGPPDPVRPPQPPPGRPPSLFTEPRLSVRRVYVSLRRGRHLPGSVPRFRHRGACATSAEMAAAPRRLFVWEDGSPMRFYIRPGLDKLRLAPLLLAGGAALCRVQEPGAVHLAQPGEPAPDGAVSTEYVAACVESGRRLPLEPYRHGGPAPVAASPRGRLPFTEAEDAALLRAVRQRSGARVSGTALWKELECTGLTRHSWQAMRDRYLRHLRPLHRETSRTDEPAATMGIFEAANREFESSESGSDTSDTPDELNMQNGVGMFPGEAAPGLKAGLEDCALPAAQGEKKQTSTCPGSSKAEEAAQIIQHFMEEFHTDLLTVTQAFLKNSGEVEATSYYLQAGQRLDGFPIWSREDDLELQKDDEDVRSKLIEKFGAENVARRVAFRES</sequence>
<evidence type="ECO:0000256" key="4">
    <source>
        <dbReference type="ARBA" id="ARBA00022895"/>
    </source>
</evidence>
<reference evidence="15" key="3">
    <citation type="submission" date="2025-09" db="UniProtKB">
        <authorList>
            <consortium name="Ensembl"/>
        </authorList>
    </citation>
    <scope>IDENTIFICATION</scope>
</reference>
<protein>
    <recommendedName>
        <fullName evidence="2 10">Telomeric repeat-binding factor 2-interacting protein 1</fullName>
        <shortName evidence="10">TERF2-interacting telomeric protein 1</shortName>
    </recommendedName>
    <alternativeName>
        <fullName evidence="9 10">Repressor/activator protein 1 homolog</fullName>
    </alternativeName>
</protein>
<dbReference type="Gene3D" id="1.10.10.2170">
    <property type="match status" value="1"/>
</dbReference>
<dbReference type="CDD" id="cd11653">
    <property type="entry name" value="rap1_RCT"/>
    <property type="match status" value="1"/>
</dbReference>
<dbReference type="GO" id="GO:0019902">
    <property type="term" value="F:phosphatase binding"/>
    <property type="evidence" value="ECO:0007669"/>
    <property type="project" value="Ensembl"/>
</dbReference>
<proteinExistence type="inferred from homology"/>
<reference evidence="15" key="1">
    <citation type="submission" date="2015-11" db="EMBL/GenBank/DDBJ databases">
        <authorList>
            <consortium name="International Coturnix japonica Genome Analysis Consortium"/>
            <person name="Warren W."/>
            <person name="Burt D.W."/>
            <person name="Antin P.B."/>
            <person name="Lanford R."/>
            <person name="Gros J."/>
            <person name="Wilson R.K."/>
        </authorList>
    </citation>
    <scope>NUCLEOTIDE SEQUENCE [LARGE SCALE GENOMIC DNA]</scope>
</reference>
<dbReference type="GO" id="GO:0016604">
    <property type="term" value="C:nuclear body"/>
    <property type="evidence" value="ECO:0007669"/>
    <property type="project" value="Ensembl"/>
</dbReference>
<evidence type="ECO:0000259" key="14">
    <source>
        <dbReference type="Pfam" id="PF16589"/>
    </source>
</evidence>
<feature type="compositionally biased region" description="Pro residues" evidence="11">
    <location>
        <begin position="8"/>
        <end position="24"/>
    </location>
</feature>
<dbReference type="PANTHER" id="PTHR16466">
    <property type="entry name" value="TELOMERE REPEAT-BINDING FACTOR 2-INTERACTING PROTEIN 1"/>
    <property type="match status" value="1"/>
</dbReference>
<evidence type="ECO:0000256" key="9">
    <source>
        <dbReference type="ARBA" id="ARBA00032471"/>
    </source>
</evidence>
<feature type="region of interest" description="Disordered" evidence="11">
    <location>
        <begin position="242"/>
        <end position="264"/>
    </location>
</feature>